<dbReference type="Gene3D" id="3.10.20.30">
    <property type="match status" value="1"/>
</dbReference>
<keyword evidence="5" id="KW-0249">Electron transport</keyword>
<evidence type="ECO:0000259" key="9">
    <source>
        <dbReference type="PROSITE" id="PS51085"/>
    </source>
</evidence>
<feature type="domain" description="2Fe-2S ferredoxin-type" evidence="9">
    <location>
        <begin position="3"/>
        <end position="94"/>
    </location>
</feature>
<reference evidence="10 11" key="1">
    <citation type="submission" date="2021-03" db="EMBL/GenBank/DDBJ databases">
        <authorList>
            <person name="Peeters C."/>
        </authorList>
    </citation>
    <scope>NUCLEOTIDE SEQUENCE [LARGE SCALE GENOMIC DNA]</scope>
    <source>
        <strain evidence="10 11">LMG 26411</strain>
    </source>
</reference>
<keyword evidence="4" id="KW-0479">Metal-binding</keyword>
<dbReference type="PROSITE" id="PS00197">
    <property type="entry name" value="2FE2S_FER_1"/>
    <property type="match status" value="1"/>
</dbReference>
<evidence type="ECO:0000256" key="2">
    <source>
        <dbReference type="ARBA" id="ARBA00022448"/>
    </source>
</evidence>
<keyword evidence="7" id="KW-0411">Iron-sulfur</keyword>
<keyword evidence="3" id="KW-0001">2Fe-2S</keyword>
<protein>
    <submittedName>
        <fullName evidence="10">Ferredoxin-1</fullName>
    </submittedName>
</protein>
<dbReference type="Proteomes" id="UP000672657">
    <property type="component" value="Unassembled WGS sequence"/>
</dbReference>
<evidence type="ECO:0000256" key="1">
    <source>
        <dbReference type="ARBA" id="ARBA00007874"/>
    </source>
</evidence>
<evidence type="ECO:0000256" key="7">
    <source>
        <dbReference type="ARBA" id="ARBA00023014"/>
    </source>
</evidence>
<dbReference type="EMBL" id="CAJPVI010000004">
    <property type="protein sequence ID" value="CAG2134439.1"/>
    <property type="molecule type" value="Genomic_DNA"/>
</dbReference>
<gene>
    <name evidence="10" type="ORF">LMG26411_00968</name>
</gene>
<evidence type="ECO:0000256" key="6">
    <source>
        <dbReference type="ARBA" id="ARBA00023004"/>
    </source>
</evidence>
<comment type="caution">
    <text evidence="10">The sequence shown here is derived from an EMBL/GenBank/DDBJ whole genome shotgun (WGS) entry which is preliminary data.</text>
</comment>
<evidence type="ECO:0000313" key="11">
    <source>
        <dbReference type="Proteomes" id="UP000672657"/>
    </source>
</evidence>
<evidence type="ECO:0000256" key="5">
    <source>
        <dbReference type="ARBA" id="ARBA00022982"/>
    </source>
</evidence>
<comment type="cofactor">
    <cofactor evidence="8">
        <name>[2Fe-2S] cluster</name>
        <dbReference type="ChEBI" id="CHEBI:190135"/>
    </cofactor>
</comment>
<dbReference type="RefSeq" id="WP_211952175.1">
    <property type="nucleotide sequence ID" value="NZ_CAJPVI010000004.1"/>
</dbReference>
<evidence type="ECO:0000256" key="4">
    <source>
        <dbReference type="ARBA" id="ARBA00022723"/>
    </source>
</evidence>
<comment type="similarity">
    <text evidence="1">Belongs to the 2Fe2S plant-type ferredoxin family.</text>
</comment>
<organism evidence="10 11">
    <name type="scientific">Cupriavidus numazuensis</name>
    <dbReference type="NCBI Taxonomy" id="221992"/>
    <lineage>
        <taxon>Bacteria</taxon>
        <taxon>Pseudomonadati</taxon>
        <taxon>Pseudomonadota</taxon>
        <taxon>Betaproteobacteria</taxon>
        <taxon>Burkholderiales</taxon>
        <taxon>Burkholderiaceae</taxon>
        <taxon>Cupriavidus</taxon>
    </lineage>
</organism>
<keyword evidence="2" id="KW-0813">Transport</keyword>
<name>A0ABM8TBZ3_9BURK</name>
<dbReference type="CDD" id="cd00207">
    <property type="entry name" value="fer2"/>
    <property type="match status" value="1"/>
</dbReference>
<sequence>MRHQITIENTGEVFACGEDSSVLRAMEQLGRKGIAVGCRNGGCGVCKVRVLSGSFTQQKASRAVLSEQEQREGFALACKAYPRSEMKVEVAGRMASAIVAGRCASSA</sequence>
<dbReference type="SUPFAM" id="SSF54292">
    <property type="entry name" value="2Fe-2S ferredoxin-like"/>
    <property type="match status" value="1"/>
</dbReference>
<dbReference type="PANTHER" id="PTHR43112:SF3">
    <property type="entry name" value="FERREDOXIN-2, CHLOROPLASTIC"/>
    <property type="match status" value="1"/>
</dbReference>
<evidence type="ECO:0000313" key="10">
    <source>
        <dbReference type="EMBL" id="CAG2134439.1"/>
    </source>
</evidence>
<dbReference type="InterPro" id="IPR006058">
    <property type="entry name" value="2Fe2S_fd_BS"/>
</dbReference>
<dbReference type="PROSITE" id="PS51085">
    <property type="entry name" value="2FE2S_FER_2"/>
    <property type="match status" value="1"/>
</dbReference>
<proteinExistence type="inferred from homology"/>
<dbReference type="InterPro" id="IPR036010">
    <property type="entry name" value="2Fe-2S_ferredoxin-like_sf"/>
</dbReference>
<keyword evidence="11" id="KW-1185">Reference proteome</keyword>
<keyword evidence="6" id="KW-0408">Iron</keyword>
<dbReference type="Pfam" id="PF00111">
    <property type="entry name" value="Fer2"/>
    <property type="match status" value="1"/>
</dbReference>
<dbReference type="InterPro" id="IPR001041">
    <property type="entry name" value="2Fe-2S_ferredoxin-type"/>
</dbReference>
<dbReference type="InterPro" id="IPR012675">
    <property type="entry name" value="Beta-grasp_dom_sf"/>
</dbReference>
<dbReference type="PANTHER" id="PTHR43112">
    <property type="entry name" value="FERREDOXIN"/>
    <property type="match status" value="1"/>
</dbReference>
<evidence type="ECO:0000256" key="3">
    <source>
        <dbReference type="ARBA" id="ARBA00022714"/>
    </source>
</evidence>
<accession>A0ABM8TBZ3</accession>
<evidence type="ECO:0000256" key="8">
    <source>
        <dbReference type="ARBA" id="ARBA00034078"/>
    </source>
</evidence>